<evidence type="ECO:0000313" key="5">
    <source>
        <dbReference type="EMBL" id="MCP8966946.1"/>
    </source>
</evidence>
<keyword evidence="2" id="KW-0238">DNA-binding</keyword>
<dbReference type="SUPFAM" id="SSF46785">
    <property type="entry name" value="Winged helix' DNA-binding domain"/>
    <property type="match status" value="1"/>
</dbReference>
<dbReference type="CDD" id="cd07377">
    <property type="entry name" value="WHTH_GntR"/>
    <property type="match status" value="1"/>
</dbReference>
<protein>
    <submittedName>
        <fullName evidence="5">GntR family transcriptional regulator</fullName>
    </submittedName>
</protein>
<dbReference type="PROSITE" id="PS50949">
    <property type="entry name" value="HTH_GNTR"/>
    <property type="match status" value="1"/>
</dbReference>
<dbReference type="AlphaFoldDB" id="A0AA41X7R8"/>
<name>A0AA41X7R8_9BACI</name>
<proteinExistence type="predicted"/>
<dbReference type="InterPro" id="IPR000524">
    <property type="entry name" value="Tscrpt_reg_HTH_GntR"/>
</dbReference>
<dbReference type="Proteomes" id="UP001156102">
    <property type="component" value="Unassembled WGS sequence"/>
</dbReference>
<dbReference type="SMART" id="SM00345">
    <property type="entry name" value="HTH_GNTR"/>
    <property type="match status" value="1"/>
</dbReference>
<dbReference type="GO" id="GO:0003700">
    <property type="term" value="F:DNA-binding transcription factor activity"/>
    <property type="evidence" value="ECO:0007669"/>
    <property type="project" value="InterPro"/>
</dbReference>
<sequence>MIQLNPKSHAPIWEQIVAGMKELVLVEALAPGDKLPSVRELASSLLVNPNTVSKAYQELERQGVIETLRGKGTFVAAAIVPRQDEQKVQRLEQQLKQLLLEATYLGISKERMLAWVEEHFRQLGGISVAASGTDDKKD</sequence>
<accession>A0AA41X7R8</accession>
<evidence type="ECO:0000259" key="4">
    <source>
        <dbReference type="PROSITE" id="PS50949"/>
    </source>
</evidence>
<evidence type="ECO:0000256" key="3">
    <source>
        <dbReference type="ARBA" id="ARBA00023163"/>
    </source>
</evidence>
<dbReference type="InterPro" id="IPR036390">
    <property type="entry name" value="WH_DNA-bd_sf"/>
</dbReference>
<dbReference type="Pfam" id="PF00392">
    <property type="entry name" value="GntR"/>
    <property type="match status" value="1"/>
</dbReference>
<dbReference type="InterPro" id="IPR036388">
    <property type="entry name" value="WH-like_DNA-bd_sf"/>
</dbReference>
<evidence type="ECO:0000256" key="1">
    <source>
        <dbReference type="ARBA" id="ARBA00023015"/>
    </source>
</evidence>
<keyword evidence="1" id="KW-0805">Transcription regulation</keyword>
<reference evidence="5" key="1">
    <citation type="submission" date="2022-07" db="EMBL/GenBank/DDBJ databases">
        <authorList>
            <person name="Li W.-J."/>
            <person name="Deng Q.-Q."/>
        </authorList>
    </citation>
    <scope>NUCLEOTIDE SEQUENCE</scope>
    <source>
        <strain evidence="5">SYSU M60031</strain>
    </source>
</reference>
<comment type="caution">
    <text evidence="5">The sequence shown here is derived from an EMBL/GenBank/DDBJ whole genome shotgun (WGS) entry which is preliminary data.</text>
</comment>
<dbReference type="PANTHER" id="PTHR38445">
    <property type="entry name" value="HTH-TYPE TRANSCRIPTIONAL REPRESSOR YTRA"/>
    <property type="match status" value="1"/>
</dbReference>
<organism evidence="5 6">
    <name type="scientific">Ectobacillus ponti</name>
    <dbReference type="NCBI Taxonomy" id="2961894"/>
    <lineage>
        <taxon>Bacteria</taxon>
        <taxon>Bacillati</taxon>
        <taxon>Bacillota</taxon>
        <taxon>Bacilli</taxon>
        <taxon>Bacillales</taxon>
        <taxon>Bacillaceae</taxon>
        <taxon>Ectobacillus</taxon>
    </lineage>
</organism>
<evidence type="ECO:0000256" key="2">
    <source>
        <dbReference type="ARBA" id="ARBA00023125"/>
    </source>
</evidence>
<evidence type="ECO:0000313" key="6">
    <source>
        <dbReference type="Proteomes" id="UP001156102"/>
    </source>
</evidence>
<dbReference type="GO" id="GO:0003677">
    <property type="term" value="F:DNA binding"/>
    <property type="evidence" value="ECO:0007669"/>
    <property type="project" value="UniProtKB-KW"/>
</dbReference>
<keyword evidence="3" id="KW-0804">Transcription</keyword>
<feature type="domain" description="HTH gntR-type" evidence="4">
    <location>
        <begin position="10"/>
        <end position="78"/>
    </location>
</feature>
<dbReference type="PANTHER" id="PTHR38445:SF9">
    <property type="entry name" value="HTH-TYPE TRANSCRIPTIONAL REPRESSOR YTRA"/>
    <property type="match status" value="1"/>
</dbReference>
<dbReference type="EMBL" id="JANCLT010000001">
    <property type="protein sequence ID" value="MCP8966946.1"/>
    <property type="molecule type" value="Genomic_DNA"/>
</dbReference>
<gene>
    <name evidence="5" type="ORF">NK662_00150</name>
</gene>
<keyword evidence="6" id="KW-1185">Reference proteome</keyword>
<dbReference type="Gene3D" id="1.10.10.10">
    <property type="entry name" value="Winged helix-like DNA-binding domain superfamily/Winged helix DNA-binding domain"/>
    <property type="match status" value="1"/>
</dbReference>